<organism evidence="2 3">
    <name type="scientific">Candidatus Promineifilum breve</name>
    <dbReference type="NCBI Taxonomy" id="1806508"/>
    <lineage>
        <taxon>Bacteria</taxon>
        <taxon>Bacillati</taxon>
        <taxon>Chloroflexota</taxon>
        <taxon>Ardenticatenia</taxon>
        <taxon>Candidatus Promineifilales</taxon>
        <taxon>Candidatus Promineifilaceae</taxon>
        <taxon>Candidatus Promineifilum</taxon>
    </lineage>
</organism>
<dbReference type="Proteomes" id="UP000215027">
    <property type="component" value="Chromosome I"/>
</dbReference>
<reference evidence="2" key="1">
    <citation type="submission" date="2016-01" db="EMBL/GenBank/DDBJ databases">
        <authorList>
            <person name="Mcilroy J.S."/>
            <person name="Karst M S."/>
            <person name="Albertsen M."/>
        </authorList>
    </citation>
    <scope>NUCLEOTIDE SEQUENCE</scope>
    <source>
        <strain evidence="2">Cfx-K</strain>
    </source>
</reference>
<evidence type="ECO:0000313" key="2">
    <source>
        <dbReference type="EMBL" id="CUS03542.2"/>
    </source>
</evidence>
<dbReference type="KEGG" id="pbf:CFX0092_A1664"/>
<keyword evidence="3" id="KW-1185">Reference proteome</keyword>
<dbReference type="SUPFAM" id="SSF143120">
    <property type="entry name" value="YefM-like"/>
    <property type="match status" value="1"/>
</dbReference>
<name>A0A160T1Y6_9CHLR</name>
<comment type="similarity">
    <text evidence="1">Belongs to the phD/YefM antitoxin family.</text>
</comment>
<dbReference type="InterPro" id="IPR036165">
    <property type="entry name" value="YefM-like_sf"/>
</dbReference>
<dbReference type="EMBL" id="LN890655">
    <property type="protein sequence ID" value="CUS03542.2"/>
    <property type="molecule type" value="Genomic_DNA"/>
</dbReference>
<accession>A0A160T1Y6</accession>
<dbReference type="AlphaFoldDB" id="A0A160T1Y6"/>
<evidence type="ECO:0000256" key="1">
    <source>
        <dbReference type="ARBA" id="ARBA00009981"/>
    </source>
</evidence>
<protein>
    <submittedName>
        <fullName evidence="2">Prevent-host-death family protein</fullName>
    </submittedName>
</protein>
<gene>
    <name evidence="2" type="ORF">CFX0092_A1664</name>
</gene>
<evidence type="ECO:0000313" key="3">
    <source>
        <dbReference type="Proteomes" id="UP000215027"/>
    </source>
</evidence>
<sequence length="80" mass="9256">MFMEPITLSKTELEERLLEICTIIEETGRELIVTDNGKPVLKIVPYKKKGTVDEIFGKYYGKLVIHEDINTPTIDEWDDV</sequence>
<proteinExistence type="inferred from homology"/>